<dbReference type="PROSITE" id="PS50053">
    <property type="entry name" value="UBIQUITIN_2"/>
    <property type="match status" value="1"/>
</dbReference>
<dbReference type="SMART" id="SM00213">
    <property type="entry name" value="UBQ"/>
    <property type="match status" value="1"/>
</dbReference>
<comment type="caution">
    <text evidence="3">The sequence shown here is derived from an EMBL/GenBank/DDBJ whole genome shotgun (WGS) entry which is preliminary data.</text>
</comment>
<dbReference type="PANTHER" id="PTHR15204">
    <property type="entry name" value="LARGE PROLINE-RICH PROTEIN BAG6"/>
    <property type="match status" value="1"/>
</dbReference>
<feature type="region of interest" description="Disordered" evidence="1">
    <location>
        <begin position="388"/>
        <end position="444"/>
    </location>
</feature>
<feature type="region of interest" description="Disordered" evidence="1">
    <location>
        <begin position="207"/>
        <end position="241"/>
    </location>
</feature>
<dbReference type="GO" id="GO:0051787">
    <property type="term" value="F:misfolded protein binding"/>
    <property type="evidence" value="ECO:0007669"/>
    <property type="project" value="TreeGrafter"/>
</dbReference>
<feature type="region of interest" description="Disordered" evidence="1">
    <location>
        <begin position="141"/>
        <end position="183"/>
    </location>
</feature>
<feature type="region of interest" description="Disordered" evidence="1">
    <location>
        <begin position="490"/>
        <end position="544"/>
    </location>
</feature>
<feature type="domain" description="Ubiquitin-like" evidence="2">
    <location>
        <begin position="1"/>
        <end position="56"/>
    </location>
</feature>
<proteinExistence type="predicted"/>
<feature type="compositionally biased region" description="Polar residues" evidence="1">
    <location>
        <begin position="389"/>
        <end position="400"/>
    </location>
</feature>
<evidence type="ECO:0000259" key="2">
    <source>
        <dbReference type="PROSITE" id="PS50053"/>
    </source>
</evidence>
<feature type="compositionally biased region" description="Polar residues" evidence="1">
    <location>
        <begin position="72"/>
        <end position="81"/>
    </location>
</feature>
<dbReference type="PANTHER" id="PTHR15204:SF0">
    <property type="entry name" value="LARGE PROLINE-RICH PROTEIN BAG6"/>
    <property type="match status" value="1"/>
</dbReference>
<feature type="compositionally biased region" description="Polar residues" evidence="1">
    <location>
        <begin position="410"/>
        <end position="419"/>
    </location>
</feature>
<dbReference type="AlphaFoldDB" id="A0AAV5IHJ4"/>
<feature type="region of interest" description="Disordered" evidence="1">
    <location>
        <begin position="642"/>
        <end position="683"/>
    </location>
</feature>
<keyword evidence="4" id="KW-1185">Reference proteome</keyword>
<organism evidence="3 4">
    <name type="scientific">Rubroshorea leprosula</name>
    <dbReference type="NCBI Taxonomy" id="152421"/>
    <lineage>
        <taxon>Eukaryota</taxon>
        <taxon>Viridiplantae</taxon>
        <taxon>Streptophyta</taxon>
        <taxon>Embryophyta</taxon>
        <taxon>Tracheophyta</taxon>
        <taxon>Spermatophyta</taxon>
        <taxon>Magnoliopsida</taxon>
        <taxon>eudicotyledons</taxon>
        <taxon>Gunneridae</taxon>
        <taxon>Pentapetalae</taxon>
        <taxon>rosids</taxon>
        <taxon>malvids</taxon>
        <taxon>Malvales</taxon>
        <taxon>Dipterocarpaceae</taxon>
        <taxon>Rubroshorea</taxon>
    </lineage>
</organism>
<dbReference type="GO" id="GO:0036503">
    <property type="term" value="P:ERAD pathway"/>
    <property type="evidence" value="ECO:0007669"/>
    <property type="project" value="TreeGrafter"/>
</dbReference>
<dbReference type="GO" id="GO:0031593">
    <property type="term" value="F:polyubiquitin modification-dependent protein binding"/>
    <property type="evidence" value="ECO:0007669"/>
    <property type="project" value="TreeGrafter"/>
</dbReference>
<name>A0AAV5IHJ4_9ROSI</name>
<sequence>MPVPALKEQIASVTGVLSEQQRLICRGKVLKDDQLLSAYHVEDGHTLHLVVREPVPPSSDGSLDHSALDPGSGTSHSRSNHAGSSVLIETFNMPDQGDGVPPDISRIVSSILGSFGFANIGSSSNGVDVRGHGSQRLERTFGASSIPNSPQQQPEQAGTRGQSDRSHSTFGLPTAVSLGPLQPPVIPDSLATLSQYLIHMRREFDDIGRGGAHDSQTTSMSRTEDRYSNSASHSGTVQQGLPTPASLAEVLLSSRQMLIEQATECLLGLARQLEDQANVTDPGSRLSTQSNAWRTGYLFHSLGSFLLELGRTTMTVRLGQTPSEAVVNAGPAVFISPSGPNPLMVQSLPFQPGTGFGAIPMGTLQPGSGLVNGIGTGFVPRRIDIQIRRGSSMTTPNAPNANREEHSDNQQRSAQNTPATGAGGENHDSQTFSRASDNPSFAGQSGVRVLPIRTMVAAVPATFGRIPSDSSTNSLGLYYPVLGRVQHVGSGSMSASQAPGEPLSVSTQTEQHPVSESTVQQQNAERPNQHGSLANPNSGQQDRSNTRTVNINIISANGSGTQNNQESERQLPSSVLQFLRTIFPGGEIHVEDPSSIGMATVSAPEHASTSSNPSAAESIVTDQGVFLSNLLHQIMPFISQHAGQPQSDLAPEPEATSSTQAQNSTTGTSRRHSDSDSSAPSSKRPKVLDLIAFLIASFFLYS</sequence>
<feature type="compositionally biased region" description="Polar residues" evidence="1">
    <location>
        <begin position="142"/>
        <end position="161"/>
    </location>
</feature>
<dbReference type="FunFam" id="3.10.20.90:FF:000154">
    <property type="entry name" value="Large proline-rich protein BAG6"/>
    <property type="match status" value="1"/>
</dbReference>
<evidence type="ECO:0000256" key="1">
    <source>
        <dbReference type="SAM" id="MobiDB-lite"/>
    </source>
</evidence>
<dbReference type="SUPFAM" id="SSF54236">
    <property type="entry name" value="Ubiquitin-like"/>
    <property type="match status" value="1"/>
</dbReference>
<evidence type="ECO:0000313" key="3">
    <source>
        <dbReference type="EMBL" id="GKU99814.1"/>
    </source>
</evidence>
<feature type="compositionally biased region" description="Polar residues" evidence="1">
    <location>
        <begin position="429"/>
        <end position="443"/>
    </location>
</feature>
<dbReference type="InterPro" id="IPR029071">
    <property type="entry name" value="Ubiquitin-like_domsf"/>
</dbReference>
<gene>
    <name evidence="3" type="ORF">SLEP1_g12603</name>
</gene>
<reference evidence="3 4" key="1">
    <citation type="journal article" date="2021" name="Commun. Biol.">
        <title>The genome of Shorea leprosula (Dipterocarpaceae) highlights the ecological relevance of drought in aseasonal tropical rainforests.</title>
        <authorList>
            <person name="Ng K.K.S."/>
            <person name="Kobayashi M.J."/>
            <person name="Fawcett J.A."/>
            <person name="Hatakeyama M."/>
            <person name="Paape T."/>
            <person name="Ng C.H."/>
            <person name="Ang C.C."/>
            <person name="Tnah L.H."/>
            <person name="Lee C.T."/>
            <person name="Nishiyama T."/>
            <person name="Sese J."/>
            <person name="O'Brien M.J."/>
            <person name="Copetti D."/>
            <person name="Mohd Noor M.I."/>
            <person name="Ong R.C."/>
            <person name="Putra M."/>
            <person name="Sireger I.Z."/>
            <person name="Indrioko S."/>
            <person name="Kosugi Y."/>
            <person name="Izuno A."/>
            <person name="Isagi Y."/>
            <person name="Lee S.L."/>
            <person name="Shimizu K.K."/>
        </authorList>
    </citation>
    <scope>NUCLEOTIDE SEQUENCE [LARGE SCALE GENOMIC DNA]</scope>
    <source>
        <strain evidence="3">214</strain>
    </source>
</reference>
<dbReference type="Pfam" id="PF00240">
    <property type="entry name" value="ubiquitin"/>
    <property type="match status" value="1"/>
</dbReference>
<protein>
    <recommendedName>
        <fullName evidence="2">Ubiquitin-like domain-containing protein</fullName>
    </recommendedName>
</protein>
<evidence type="ECO:0000313" key="4">
    <source>
        <dbReference type="Proteomes" id="UP001054252"/>
    </source>
</evidence>
<feature type="region of interest" description="Disordered" evidence="1">
    <location>
        <begin position="52"/>
        <end position="81"/>
    </location>
</feature>
<accession>A0AAV5IHJ4</accession>
<dbReference type="GO" id="GO:0071818">
    <property type="term" value="C:BAT3 complex"/>
    <property type="evidence" value="ECO:0007669"/>
    <property type="project" value="TreeGrafter"/>
</dbReference>
<dbReference type="InterPro" id="IPR000626">
    <property type="entry name" value="Ubiquitin-like_dom"/>
</dbReference>
<feature type="compositionally biased region" description="Polar residues" evidence="1">
    <location>
        <begin position="228"/>
        <end position="241"/>
    </location>
</feature>
<dbReference type="EMBL" id="BPVZ01000014">
    <property type="protein sequence ID" value="GKU99814.1"/>
    <property type="molecule type" value="Genomic_DNA"/>
</dbReference>
<dbReference type="Gene3D" id="3.10.20.90">
    <property type="entry name" value="Phosphatidylinositol 3-kinase Catalytic Subunit, Chain A, domain 1"/>
    <property type="match status" value="1"/>
</dbReference>
<dbReference type="Proteomes" id="UP001054252">
    <property type="component" value="Unassembled WGS sequence"/>
</dbReference>
<feature type="compositionally biased region" description="Polar residues" evidence="1">
    <location>
        <begin position="504"/>
        <end position="544"/>
    </location>
</feature>
<feature type="compositionally biased region" description="Low complexity" evidence="1">
    <location>
        <begin position="655"/>
        <end position="668"/>
    </location>
</feature>